<dbReference type="GO" id="GO:0009012">
    <property type="term" value="F:aminoglycoside 3''-adenylyltransferase activity"/>
    <property type="evidence" value="ECO:0007669"/>
    <property type="project" value="UniProtKB-EC"/>
</dbReference>
<proteinExistence type="predicted"/>
<dbReference type="EC" id="2.7.7.47" evidence="3"/>
<keyword evidence="2" id="KW-0046">Antibiotic resistance</keyword>
<dbReference type="Proteomes" id="UP001143349">
    <property type="component" value="Unassembled WGS sequence"/>
</dbReference>
<dbReference type="AlphaFoldDB" id="A0AAD3RUL4"/>
<evidence type="ECO:0000256" key="6">
    <source>
        <dbReference type="ARBA" id="ARBA00048566"/>
    </source>
</evidence>
<dbReference type="InterPro" id="IPR043519">
    <property type="entry name" value="NT_sf"/>
</dbReference>
<organism evidence="8 9">
    <name type="scientific">Paracoccus kondratievae</name>
    <dbReference type="NCBI Taxonomy" id="135740"/>
    <lineage>
        <taxon>Bacteria</taxon>
        <taxon>Pseudomonadati</taxon>
        <taxon>Pseudomonadota</taxon>
        <taxon>Alphaproteobacteria</taxon>
        <taxon>Rhodobacterales</taxon>
        <taxon>Paracoccaceae</taxon>
        <taxon>Paracoccus</taxon>
    </lineage>
</organism>
<dbReference type="GO" id="GO:0046677">
    <property type="term" value="P:response to antibiotic"/>
    <property type="evidence" value="ECO:0007669"/>
    <property type="project" value="UniProtKB-KW"/>
</dbReference>
<dbReference type="EMBL" id="BSFH01000032">
    <property type="protein sequence ID" value="GLK65055.1"/>
    <property type="molecule type" value="Genomic_DNA"/>
</dbReference>
<reference evidence="8" key="1">
    <citation type="journal article" date="2014" name="Int. J. Syst. Evol. Microbiol.">
        <title>Complete genome sequence of Corynebacterium casei LMG S-19264T (=DSM 44701T), isolated from a smear-ripened cheese.</title>
        <authorList>
            <consortium name="US DOE Joint Genome Institute (JGI-PGF)"/>
            <person name="Walter F."/>
            <person name="Albersmeier A."/>
            <person name="Kalinowski J."/>
            <person name="Ruckert C."/>
        </authorList>
    </citation>
    <scope>NUCLEOTIDE SEQUENCE</scope>
    <source>
        <strain evidence="8">VKM B-2222</strain>
    </source>
</reference>
<dbReference type="InterPro" id="IPR025184">
    <property type="entry name" value="AadA_C"/>
</dbReference>
<comment type="caution">
    <text evidence="8">The sequence shown here is derived from an EMBL/GenBank/DDBJ whole genome shotgun (WGS) entry which is preliminary data.</text>
</comment>
<evidence type="ECO:0000256" key="2">
    <source>
        <dbReference type="ARBA" id="ARBA00023251"/>
    </source>
</evidence>
<evidence type="ECO:0000256" key="4">
    <source>
        <dbReference type="ARBA" id="ARBA00035252"/>
    </source>
</evidence>
<gene>
    <name evidence="8" type="ORF">GCM10017635_25260</name>
</gene>
<dbReference type="GO" id="GO:0070566">
    <property type="term" value="F:adenylyltransferase activity"/>
    <property type="evidence" value="ECO:0007669"/>
    <property type="project" value="InterPro"/>
</dbReference>
<evidence type="ECO:0000313" key="9">
    <source>
        <dbReference type="Proteomes" id="UP001143349"/>
    </source>
</evidence>
<evidence type="ECO:0000256" key="5">
    <source>
        <dbReference type="ARBA" id="ARBA00047831"/>
    </source>
</evidence>
<name>A0AAD3RUL4_9RHOB</name>
<protein>
    <recommendedName>
        <fullName evidence="4">Aminoglycoside (3'') (9) adenylyltransferase</fullName>
        <ecNumber evidence="3">2.7.7.47</ecNumber>
    </recommendedName>
</protein>
<feature type="domain" description="Adenylyltransferase AadA C-terminal" evidence="7">
    <location>
        <begin position="154"/>
        <end position="253"/>
    </location>
</feature>
<dbReference type="InterPro" id="IPR024172">
    <property type="entry name" value="AadA/Aad9"/>
</dbReference>
<keyword evidence="1" id="KW-0808">Transferase</keyword>
<dbReference type="Pfam" id="PF13427">
    <property type="entry name" value="AadA_C"/>
    <property type="match status" value="1"/>
</dbReference>
<dbReference type="SUPFAM" id="SSF81301">
    <property type="entry name" value="Nucleotidyltransferase"/>
    <property type="match status" value="1"/>
</dbReference>
<evidence type="ECO:0000256" key="3">
    <source>
        <dbReference type="ARBA" id="ARBA00035126"/>
    </source>
</evidence>
<sequence length="260" mass="28668">MLTSLDARSRQQVLTLMSRLGEALGPDLLALYLHGSAVAQGLRPNSDVDLLGVLKRSLTEKQRRALLSSLLDLSASYPAPPGGPRCLEVIFFAKPDLAGLRFHAQVDFVYGEWLRDGFRAGRLPTPERDAEYTLILAQARQEALPLIGPEANALLPEVKADAIRVAMRDLLPGLLSALQDDTRNVLLTLARMWRTARTGDFLSKDRAAVWAIRQLASADAEMLDHARRAYLGEAADDWRGHYDIAHDLAQRLADEVKAAL</sequence>
<reference evidence="8" key="2">
    <citation type="submission" date="2023-01" db="EMBL/GenBank/DDBJ databases">
        <authorList>
            <person name="Sun Q."/>
            <person name="Evtushenko L."/>
        </authorList>
    </citation>
    <scope>NUCLEOTIDE SEQUENCE</scope>
    <source>
        <strain evidence="8">VKM B-2222</strain>
    </source>
</reference>
<dbReference type="CDD" id="cd05403">
    <property type="entry name" value="NT_KNTase_like"/>
    <property type="match status" value="1"/>
</dbReference>
<comment type="catalytic activity">
    <reaction evidence="5">
        <text>spectinomycin + ATP = 9-O-adenylylspectinomycin + diphosphate</text>
        <dbReference type="Rhea" id="RHEA:63228"/>
        <dbReference type="ChEBI" id="CHEBI:30616"/>
        <dbReference type="ChEBI" id="CHEBI:33019"/>
        <dbReference type="ChEBI" id="CHEBI:146260"/>
        <dbReference type="ChEBI" id="CHEBI:146261"/>
    </reaction>
</comment>
<evidence type="ECO:0000256" key="1">
    <source>
        <dbReference type="ARBA" id="ARBA00022679"/>
    </source>
</evidence>
<accession>A0AAD3RUL4</accession>
<comment type="catalytic activity">
    <reaction evidence="6">
        <text>streptomycin + ATP = 3''-O-adenylylstreptomycin + diphosphate</text>
        <dbReference type="Rhea" id="RHEA:20245"/>
        <dbReference type="ChEBI" id="CHEBI:30616"/>
        <dbReference type="ChEBI" id="CHEBI:33019"/>
        <dbReference type="ChEBI" id="CHEBI:58007"/>
        <dbReference type="ChEBI" id="CHEBI:58605"/>
        <dbReference type="EC" id="2.7.7.47"/>
    </reaction>
</comment>
<keyword evidence="9" id="KW-1185">Reference proteome</keyword>
<dbReference type="PIRSF" id="PIRSF000819">
    <property type="entry name" value="Streptomycin_3-adenylyltransf"/>
    <property type="match status" value="1"/>
</dbReference>
<evidence type="ECO:0000313" key="8">
    <source>
        <dbReference type="EMBL" id="GLK65055.1"/>
    </source>
</evidence>
<evidence type="ECO:0000259" key="7">
    <source>
        <dbReference type="Pfam" id="PF13427"/>
    </source>
</evidence>